<gene>
    <name evidence="3" type="ORF">N8I77_005383</name>
</gene>
<protein>
    <recommendedName>
        <fullName evidence="2">DUF6536 domain-containing protein</fullName>
    </recommendedName>
</protein>
<dbReference type="AlphaFoldDB" id="A0AAD9SFK7"/>
<feature type="transmembrane region" description="Helical" evidence="1">
    <location>
        <begin position="91"/>
        <end position="111"/>
    </location>
</feature>
<reference evidence="3" key="1">
    <citation type="submission" date="2023-06" db="EMBL/GenBank/DDBJ databases">
        <authorList>
            <person name="Noh H."/>
        </authorList>
    </citation>
    <scope>NUCLEOTIDE SEQUENCE</scope>
    <source>
        <strain evidence="3">DUCC20226</strain>
    </source>
</reference>
<feature type="transmembrane region" description="Helical" evidence="1">
    <location>
        <begin position="418"/>
        <end position="443"/>
    </location>
</feature>
<dbReference type="Proteomes" id="UP001265746">
    <property type="component" value="Unassembled WGS sequence"/>
</dbReference>
<dbReference type="InterPro" id="IPR046623">
    <property type="entry name" value="DUF6536"/>
</dbReference>
<feature type="transmembrane region" description="Helical" evidence="1">
    <location>
        <begin position="41"/>
        <end position="64"/>
    </location>
</feature>
<evidence type="ECO:0000256" key="1">
    <source>
        <dbReference type="SAM" id="Phobius"/>
    </source>
</evidence>
<sequence length="736" mass="82367">MASLANITTNDLTHRTKQCEKQRSWGIWEHFNRLTGWRKSAFINTILVFAVLLVLISLHVVVWAKSGSLDGSQIIYSGSCLGNSVGRLNTFLHLLINILSSLVLASTNFFMQVLNAPSRAELDRAHEKGNWLDIGVPSPRNAFRVSKFKTIMWLLFFLSSIPIHLLFNSVIFLTDHRDANFSYFVFDESISTGVAAFDPGASLSIPLQDLMEDFEYDDYDFNTKIWRNKTTLGISRNTFFETAHVNRSRTIQTTVQAISNGTWHKLDISTCKSIYKTDSCSGLRKYRNVAIILSGSSGWNRSQLWDLPADESSFWDAHVPNSENNALWFAEVSEENDSDCLMKIETVLADNGNDMINHCYNRCSYSIGLHSNDSDVLSYQLFGTGITMASVSTRPQFDNSSLGIEYCLAEPLDTVCQIGLASTLLLCVSFCVLLKAFLCLVVITQLGKETCLVTIGDAIESFISQPADYIPGSCLLDQKFLRAHGNGNGHRLAPGATEWEPKTHRRWDAIPKQIWFSSYFIFSIGLGLSLYFSVRSYMAEGCLLVIFRQGSFGQDAGNNTISFPQSFAPSFEMALFIANAPQLFLSFAYLAYNGLFTRLHMAKEWSAMSTRYKALRVTYPVGQQSSTYFLQLPYRYSVPLIIISITLHWVLSGCIYLLVMQGEYFAQFSQNGPLRSFTALGFSTKSIFVMLTLELCLIFIPPIFGFIRLPPNSIVVGSNSFAISASCHISPLVGQS</sequence>
<feature type="domain" description="DUF6536" evidence="2">
    <location>
        <begin position="37"/>
        <end position="189"/>
    </location>
</feature>
<feature type="transmembrane region" description="Helical" evidence="1">
    <location>
        <begin position="573"/>
        <end position="592"/>
    </location>
</feature>
<evidence type="ECO:0000313" key="4">
    <source>
        <dbReference type="Proteomes" id="UP001265746"/>
    </source>
</evidence>
<feature type="transmembrane region" description="Helical" evidence="1">
    <location>
        <begin position="514"/>
        <end position="534"/>
    </location>
</feature>
<dbReference type="PANTHER" id="PTHR35395">
    <property type="entry name" value="DUF6536 DOMAIN-CONTAINING PROTEIN"/>
    <property type="match status" value="1"/>
</dbReference>
<keyword evidence="1" id="KW-0472">Membrane</keyword>
<feature type="transmembrane region" description="Helical" evidence="1">
    <location>
        <begin position="679"/>
        <end position="700"/>
    </location>
</feature>
<proteinExistence type="predicted"/>
<feature type="transmembrane region" description="Helical" evidence="1">
    <location>
        <begin position="150"/>
        <end position="173"/>
    </location>
</feature>
<dbReference type="Pfam" id="PF20163">
    <property type="entry name" value="DUF6536"/>
    <property type="match status" value="1"/>
</dbReference>
<keyword evidence="1" id="KW-1133">Transmembrane helix</keyword>
<accession>A0AAD9SFK7</accession>
<keyword evidence="4" id="KW-1185">Reference proteome</keyword>
<evidence type="ECO:0000259" key="2">
    <source>
        <dbReference type="Pfam" id="PF20163"/>
    </source>
</evidence>
<organism evidence="3 4">
    <name type="scientific">Phomopsis amygdali</name>
    <name type="common">Fusicoccum amygdali</name>
    <dbReference type="NCBI Taxonomy" id="1214568"/>
    <lineage>
        <taxon>Eukaryota</taxon>
        <taxon>Fungi</taxon>
        <taxon>Dikarya</taxon>
        <taxon>Ascomycota</taxon>
        <taxon>Pezizomycotina</taxon>
        <taxon>Sordariomycetes</taxon>
        <taxon>Sordariomycetidae</taxon>
        <taxon>Diaporthales</taxon>
        <taxon>Diaporthaceae</taxon>
        <taxon>Diaporthe</taxon>
    </lineage>
</organism>
<keyword evidence="1" id="KW-0812">Transmembrane</keyword>
<evidence type="ECO:0000313" key="3">
    <source>
        <dbReference type="EMBL" id="KAK2606649.1"/>
    </source>
</evidence>
<dbReference type="PANTHER" id="PTHR35395:SF1">
    <property type="entry name" value="DUF6536 DOMAIN-CONTAINING PROTEIN"/>
    <property type="match status" value="1"/>
</dbReference>
<name>A0AAD9SFK7_PHOAM</name>
<feature type="transmembrane region" description="Helical" evidence="1">
    <location>
        <begin position="638"/>
        <end position="659"/>
    </location>
</feature>
<comment type="caution">
    <text evidence="3">The sequence shown here is derived from an EMBL/GenBank/DDBJ whole genome shotgun (WGS) entry which is preliminary data.</text>
</comment>
<dbReference type="EMBL" id="JAUJFL010000003">
    <property type="protein sequence ID" value="KAK2606649.1"/>
    <property type="molecule type" value="Genomic_DNA"/>
</dbReference>